<dbReference type="RefSeq" id="WP_101754803.1">
    <property type="nucleotide sequence ID" value="NZ_CP025432.1"/>
</dbReference>
<geneLocation type="plasmid" evidence="2">
    <name>ppz02</name>
</geneLocation>
<proteinExistence type="predicted"/>
<accession>A0A2H5F5L7</accession>
<evidence type="ECO:0000313" key="2">
    <source>
        <dbReference type="Proteomes" id="UP000234530"/>
    </source>
</evidence>
<keyword evidence="2" id="KW-1185">Reference proteome</keyword>
<dbReference type="EMBL" id="CP025432">
    <property type="protein sequence ID" value="AUH66839.1"/>
    <property type="molecule type" value="Genomic_DNA"/>
</dbReference>
<sequence length="66" mass="7225">MPAREPDHPITIHCPHCGGQNILADTCASWNVETQEWKLSNVFDDTTCDDCGIDVSAVERPVQEGA</sequence>
<dbReference type="Proteomes" id="UP000234530">
    <property type="component" value="Plasmid pPZ02"/>
</dbReference>
<dbReference type="OrthoDB" id="7875275at2"/>
<reference evidence="1 2" key="1">
    <citation type="journal article" date="2013" name="Antonie Van Leeuwenhoek">
        <title>Paracoccus zhejiangensis sp. nov., isolated from activated sludge in wastewater-treatment system.</title>
        <authorList>
            <person name="Wu Z.G."/>
            <person name="Zhang D.F."/>
            <person name="Liu Y.L."/>
            <person name="Wang F."/>
            <person name="Jiang X."/>
            <person name="Li C."/>
            <person name="Li S.P."/>
            <person name="Hong Q."/>
            <person name="Li W.J."/>
        </authorList>
    </citation>
    <scope>NUCLEOTIDE SEQUENCE [LARGE SCALE GENOMIC DNA]</scope>
    <source>
        <strain evidence="1 2">J6</strain>
        <plasmid evidence="2">Plasmid ppz02</plasmid>
    </source>
</reference>
<protein>
    <submittedName>
        <fullName evidence="1">Uncharacterized protein</fullName>
    </submittedName>
</protein>
<keyword evidence="1" id="KW-0614">Plasmid</keyword>
<organism evidence="1 2">
    <name type="scientific">Paracoccus zhejiangensis</name>
    <dbReference type="NCBI Taxonomy" id="1077935"/>
    <lineage>
        <taxon>Bacteria</taxon>
        <taxon>Pseudomonadati</taxon>
        <taxon>Pseudomonadota</taxon>
        <taxon>Alphaproteobacteria</taxon>
        <taxon>Rhodobacterales</taxon>
        <taxon>Paracoccaceae</taxon>
        <taxon>Paracoccus</taxon>
    </lineage>
</organism>
<name>A0A2H5F5L7_9RHOB</name>
<dbReference type="AlphaFoldDB" id="A0A2H5F5L7"/>
<dbReference type="KEGG" id="pzh:CX676_21320"/>
<gene>
    <name evidence="1" type="ORF">CX676_21320</name>
</gene>
<evidence type="ECO:0000313" key="1">
    <source>
        <dbReference type="EMBL" id="AUH66839.1"/>
    </source>
</evidence>